<dbReference type="PROSITE" id="PS00107">
    <property type="entry name" value="PROTEIN_KINASE_ATP"/>
    <property type="match status" value="1"/>
</dbReference>
<evidence type="ECO:0000259" key="10">
    <source>
        <dbReference type="PROSITE" id="PS50853"/>
    </source>
</evidence>
<dbReference type="Pfam" id="PF00069">
    <property type="entry name" value="Pkinase"/>
    <property type="match status" value="1"/>
</dbReference>
<dbReference type="RefSeq" id="WP_184924088.1">
    <property type="nucleotide sequence ID" value="NZ_JACHJR010000001.1"/>
</dbReference>
<keyword evidence="1" id="KW-0808">Transferase</keyword>
<accession>A0A7W7SJX0</accession>
<keyword evidence="5" id="KW-0378">Hydrolase</keyword>
<dbReference type="Gene3D" id="3.30.200.20">
    <property type="entry name" value="Phosphorylase Kinase, domain 1"/>
    <property type="match status" value="1"/>
</dbReference>
<evidence type="ECO:0000256" key="1">
    <source>
        <dbReference type="ARBA" id="ARBA00022679"/>
    </source>
</evidence>
<evidence type="ECO:0000256" key="5">
    <source>
        <dbReference type="ARBA" id="ARBA00023295"/>
    </source>
</evidence>
<evidence type="ECO:0000256" key="4">
    <source>
        <dbReference type="ARBA" id="ARBA00022840"/>
    </source>
</evidence>
<dbReference type="GO" id="GO:0016798">
    <property type="term" value="F:hydrolase activity, acting on glycosyl bonds"/>
    <property type="evidence" value="ECO:0007669"/>
    <property type="project" value="UniProtKB-KW"/>
</dbReference>
<dbReference type="SUPFAM" id="SSF56112">
    <property type="entry name" value="Protein kinase-like (PK-like)"/>
    <property type="match status" value="1"/>
</dbReference>
<evidence type="ECO:0000256" key="6">
    <source>
        <dbReference type="ARBA" id="ARBA00023326"/>
    </source>
</evidence>
<dbReference type="AlphaFoldDB" id="A0A7W7SJX0"/>
<dbReference type="PANTHER" id="PTHR43289:SF34">
    <property type="entry name" value="SERINE_THREONINE-PROTEIN KINASE YBDM-RELATED"/>
    <property type="match status" value="1"/>
</dbReference>
<evidence type="ECO:0000313" key="11">
    <source>
        <dbReference type="EMBL" id="MBB4951849.1"/>
    </source>
</evidence>
<protein>
    <submittedName>
        <fullName evidence="11">Serine/threonine protein kinase</fullName>
    </submittedName>
</protein>
<keyword evidence="3 11" id="KW-0418">Kinase</keyword>
<dbReference type="PROSITE" id="PS50011">
    <property type="entry name" value="PROTEIN_KINASE_DOM"/>
    <property type="match status" value="1"/>
</dbReference>
<reference evidence="11 12" key="1">
    <citation type="submission" date="2020-08" db="EMBL/GenBank/DDBJ databases">
        <title>Sequencing the genomes of 1000 actinobacteria strains.</title>
        <authorList>
            <person name="Klenk H.-P."/>
        </authorList>
    </citation>
    <scope>NUCLEOTIDE SEQUENCE [LARGE SCALE GENOMIC DNA]</scope>
    <source>
        <strain evidence="11 12">DSM 44786</strain>
    </source>
</reference>
<dbReference type="InterPro" id="IPR003961">
    <property type="entry name" value="FN3_dom"/>
</dbReference>
<name>A0A7W7SJX0_9ACTN</name>
<feature type="compositionally biased region" description="Low complexity" evidence="8">
    <location>
        <begin position="342"/>
        <end position="369"/>
    </location>
</feature>
<dbReference type="InterPro" id="IPR017441">
    <property type="entry name" value="Protein_kinase_ATP_BS"/>
</dbReference>
<feature type="domain" description="Protein kinase" evidence="9">
    <location>
        <begin position="15"/>
        <end position="270"/>
    </location>
</feature>
<feature type="region of interest" description="Disordered" evidence="8">
    <location>
        <begin position="281"/>
        <end position="307"/>
    </location>
</feature>
<feature type="compositionally biased region" description="Gly residues" evidence="8">
    <location>
        <begin position="395"/>
        <end position="413"/>
    </location>
</feature>
<keyword evidence="11" id="KW-0723">Serine/threonine-protein kinase</keyword>
<evidence type="ECO:0000313" key="12">
    <source>
        <dbReference type="Proteomes" id="UP000573327"/>
    </source>
</evidence>
<comment type="caution">
    <text evidence="11">The sequence shown here is derived from an EMBL/GenBank/DDBJ whole genome shotgun (WGS) entry which is preliminary data.</text>
</comment>
<feature type="compositionally biased region" description="Pro residues" evidence="8">
    <location>
        <begin position="443"/>
        <end position="469"/>
    </location>
</feature>
<dbReference type="Gene3D" id="1.10.510.10">
    <property type="entry name" value="Transferase(Phosphotransferase) domain 1"/>
    <property type="match status" value="1"/>
</dbReference>
<dbReference type="PROSITE" id="PS00108">
    <property type="entry name" value="PROTEIN_KINASE_ST"/>
    <property type="match status" value="1"/>
</dbReference>
<gene>
    <name evidence="11" type="ORF">F4556_007384</name>
</gene>
<proteinExistence type="predicted"/>
<feature type="compositionally biased region" description="Gly residues" evidence="8">
    <location>
        <begin position="420"/>
        <end position="436"/>
    </location>
</feature>
<keyword evidence="2 7" id="KW-0547">Nucleotide-binding</keyword>
<sequence length="560" mass="56778">MKALQDGDPRRVGPYELLGVLGAGGMGRVYLGRLGEVLVAVKVINEELTQNGDFIARFRREVTATRAMSGPYFAAIVDHDVDAEQPWLATEYVPGPTLNAVIAEHGPLDVVSVRALGVRLAQALGAIHAAGLVHRDVKPGNILLGADGPRLIDFGIARGAAVTTLTQTGVVLGTPQFMAPEQLQVRGRVTAAADVFALGLVLAFAATGEHPFGQTDSFAFGFRIVHEEPDLEQVPADLAGAVRRCLAKDPGERPTPGQLGAMLGLGEETLDRSGLAVLIRHAGDTEIPSPPRTPTERNHVERPPRRRRAPIALAAVVAVAVGTAVTVALAPGGGTPQGLGPTGTSPTGSAVSVTPTAPTASADPGSPTATTPPPPSPAPQASGSAPVTEPPPTGGTDGSSGGAAGGTTGGGKSTGSTSGSAGGTGNAAGGGGGTPGGNTAAPAPAPRTTPAPTPTPTPPPPPQGSPPAAMPGYNATFDHGCVGACDMPLTMTWSAQPDATRYDVRYDNQTRKVNTVYSTSGTSYHLTGPYSGDHVCIALRAANQYGASAWTETYCFDTPY</sequence>
<dbReference type="PROSITE" id="PS50853">
    <property type="entry name" value="FN3"/>
    <property type="match status" value="1"/>
</dbReference>
<evidence type="ECO:0000256" key="8">
    <source>
        <dbReference type="SAM" id="MobiDB-lite"/>
    </source>
</evidence>
<keyword evidence="6" id="KW-0119">Carbohydrate metabolism</keyword>
<dbReference type="InterPro" id="IPR000719">
    <property type="entry name" value="Prot_kinase_dom"/>
</dbReference>
<dbReference type="InterPro" id="IPR013783">
    <property type="entry name" value="Ig-like_fold"/>
</dbReference>
<dbReference type="InterPro" id="IPR036116">
    <property type="entry name" value="FN3_sf"/>
</dbReference>
<dbReference type="EMBL" id="JACHJR010000001">
    <property type="protein sequence ID" value="MBB4951849.1"/>
    <property type="molecule type" value="Genomic_DNA"/>
</dbReference>
<dbReference type="GO" id="GO:0000272">
    <property type="term" value="P:polysaccharide catabolic process"/>
    <property type="evidence" value="ECO:0007669"/>
    <property type="project" value="UniProtKB-KW"/>
</dbReference>
<organism evidence="11 12">
    <name type="scientific">Kitasatospora gansuensis</name>
    <dbReference type="NCBI Taxonomy" id="258050"/>
    <lineage>
        <taxon>Bacteria</taxon>
        <taxon>Bacillati</taxon>
        <taxon>Actinomycetota</taxon>
        <taxon>Actinomycetes</taxon>
        <taxon>Kitasatosporales</taxon>
        <taxon>Streptomycetaceae</taxon>
        <taxon>Kitasatospora</taxon>
    </lineage>
</organism>
<dbReference type="GO" id="GO:0005524">
    <property type="term" value="F:ATP binding"/>
    <property type="evidence" value="ECO:0007669"/>
    <property type="project" value="UniProtKB-UniRule"/>
</dbReference>
<dbReference type="InterPro" id="IPR011009">
    <property type="entry name" value="Kinase-like_dom_sf"/>
</dbReference>
<feature type="region of interest" description="Disordered" evidence="8">
    <location>
        <begin position="333"/>
        <end position="471"/>
    </location>
</feature>
<evidence type="ECO:0000256" key="2">
    <source>
        <dbReference type="ARBA" id="ARBA00022741"/>
    </source>
</evidence>
<feature type="compositionally biased region" description="Basic and acidic residues" evidence="8">
    <location>
        <begin position="294"/>
        <end position="303"/>
    </location>
</feature>
<dbReference type="GO" id="GO:0004674">
    <property type="term" value="F:protein serine/threonine kinase activity"/>
    <property type="evidence" value="ECO:0007669"/>
    <property type="project" value="UniProtKB-KW"/>
</dbReference>
<feature type="domain" description="Fibronectin type-III" evidence="10">
    <location>
        <begin position="466"/>
        <end position="560"/>
    </location>
</feature>
<keyword evidence="12" id="KW-1185">Reference proteome</keyword>
<keyword evidence="5" id="KW-0326">Glycosidase</keyword>
<keyword evidence="4 7" id="KW-0067">ATP-binding</keyword>
<dbReference type="SMART" id="SM00220">
    <property type="entry name" value="S_TKc"/>
    <property type="match status" value="1"/>
</dbReference>
<dbReference type="Gene3D" id="2.60.40.10">
    <property type="entry name" value="Immunoglobulins"/>
    <property type="match status" value="1"/>
</dbReference>
<dbReference type="Proteomes" id="UP000573327">
    <property type="component" value="Unassembled WGS sequence"/>
</dbReference>
<keyword evidence="6" id="KW-0624">Polysaccharide degradation</keyword>
<dbReference type="SUPFAM" id="SSF49265">
    <property type="entry name" value="Fibronectin type III"/>
    <property type="match status" value="1"/>
</dbReference>
<dbReference type="CDD" id="cd14014">
    <property type="entry name" value="STKc_PknB_like"/>
    <property type="match status" value="1"/>
</dbReference>
<dbReference type="PANTHER" id="PTHR43289">
    <property type="entry name" value="MITOGEN-ACTIVATED PROTEIN KINASE KINASE KINASE 20-RELATED"/>
    <property type="match status" value="1"/>
</dbReference>
<dbReference type="InterPro" id="IPR008271">
    <property type="entry name" value="Ser/Thr_kinase_AS"/>
</dbReference>
<dbReference type="CDD" id="cd00063">
    <property type="entry name" value="FN3"/>
    <property type="match status" value="1"/>
</dbReference>
<evidence type="ECO:0000256" key="7">
    <source>
        <dbReference type="PROSITE-ProRule" id="PRU10141"/>
    </source>
</evidence>
<feature type="binding site" evidence="7">
    <location>
        <position position="42"/>
    </location>
    <ligand>
        <name>ATP</name>
        <dbReference type="ChEBI" id="CHEBI:30616"/>
    </ligand>
</feature>
<evidence type="ECO:0000259" key="9">
    <source>
        <dbReference type="PROSITE" id="PS50011"/>
    </source>
</evidence>
<evidence type="ECO:0000256" key="3">
    <source>
        <dbReference type="ARBA" id="ARBA00022777"/>
    </source>
</evidence>